<dbReference type="PROSITE" id="PS50216">
    <property type="entry name" value="DHHC"/>
    <property type="match status" value="1"/>
</dbReference>
<dbReference type="VEuPathDB" id="VectorBase:LOC119161531"/>
<feature type="transmembrane region" description="Helical" evidence="7">
    <location>
        <begin position="21"/>
        <end position="40"/>
    </location>
</feature>
<comment type="caution">
    <text evidence="9">The sequence shown here is derived from an EMBL/GenBank/DDBJ whole genome shotgun (WGS) entry which is preliminary data.</text>
</comment>
<dbReference type="Pfam" id="PF01529">
    <property type="entry name" value="DHHC"/>
    <property type="match status" value="1"/>
</dbReference>
<accession>A0A9J6EF51</accession>
<dbReference type="Proteomes" id="UP000821866">
    <property type="component" value="Chromosome 2"/>
</dbReference>
<evidence type="ECO:0000256" key="5">
    <source>
        <dbReference type="ARBA" id="ARBA00023136"/>
    </source>
</evidence>
<dbReference type="EMBL" id="JABSTU010000004">
    <property type="protein sequence ID" value="KAH8033017.1"/>
    <property type="molecule type" value="Genomic_DNA"/>
</dbReference>
<comment type="domain">
    <text evidence="7">The DHHC domain is required for palmitoyltransferase activity.</text>
</comment>
<evidence type="ECO:0000259" key="8">
    <source>
        <dbReference type="Pfam" id="PF01529"/>
    </source>
</evidence>
<keyword evidence="5 7" id="KW-0472">Membrane</keyword>
<evidence type="ECO:0000256" key="2">
    <source>
        <dbReference type="ARBA" id="ARBA00022679"/>
    </source>
</evidence>
<sequence>MEPQPGVLDILAQFCHRLLHWGPLTALCIIKFIFLTSLYVTSMWLSPYGSTLGTVNHGIFIGWDQPDDEQFLQYCANCDGFKTPRSHHCRKCERCVLKMDHHCPWINTCCGHRNHANFTLFLFFAVCGSIHASVLLIMGLTKAYHRTDQLFVSIEDCHCDGILTYIFCRVYKLYFFVPEAPCPIQHTPHHQQPLDIHLGLQNLRKRQTLASELHQSAAEKLHDRLWGHLLVFPDGSVWDSPYSAAASCVIPSTGTTIWCHLPFQANSTAAGLSGLPWQPTTSLLRHPSCPRRS</sequence>
<comment type="subcellular location">
    <subcellularLocation>
        <location evidence="1">Membrane</location>
        <topology evidence="1">Multi-pass membrane protein</topology>
    </subcellularLocation>
</comment>
<evidence type="ECO:0000313" key="10">
    <source>
        <dbReference type="Proteomes" id="UP000821866"/>
    </source>
</evidence>
<feature type="domain" description="Palmitoyltransferase DHHC" evidence="8">
    <location>
        <begin position="71"/>
        <end position="178"/>
    </location>
</feature>
<comment type="catalytic activity">
    <reaction evidence="7">
        <text>L-cysteinyl-[protein] + hexadecanoyl-CoA = S-hexadecanoyl-L-cysteinyl-[protein] + CoA</text>
        <dbReference type="Rhea" id="RHEA:36683"/>
        <dbReference type="Rhea" id="RHEA-COMP:10131"/>
        <dbReference type="Rhea" id="RHEA-COMP:11032"/>
        <dbReference type="ChEBI" id="CHEBI:29950"/>
        <dbReference type="ChEBI" id="CHEBI:57287"/>
        <dbReference type="ChEBI" id="CHEBI:57379"/>
        <dbReference type="ChEBI" id="CHEBI:74151"/>
        <dbReference type="EC" id="2.3.1.225"/>
    </reaction>
</comment>
<evidence type="ECO:0000313" key="9">
    <source>
        <dbReference type="EMBL" id="KAH8033017.1"/>
    </source>
</evidence>
<dbReference type="GO" id="GO:0016020">
    <property type="term" value="C:membrane"/>
    <property type="evidence" value="ECO:0007669"/>
    <property type="project" value="UniProtKB-SubCell"/>
</dbReference>
<dbReference type="InterPro" id="IPR001594">
    <property type="entry name" value="Palmitoyltrfase_DHHC"/>
</dbReference>
<keyword evidence="3 7" id="KW-0812">Transmembrane</keyword>
<proteinExistence type="inferred from homology"/>
<dbReference type="AlphaFoldDB" id="A0A9J6EF51"/>
<feature type="transmembrane region" description="Helical" evidence="7">
    <location>
        <begin position="121"/>
        <end position="140"/>
    </location>
</feature>
<protein>
    <recommendedName>
        <fullName evidence="7">Palmitoyltransferase</fullName>
        <ecNumber evidence="7">2.3.1.225</ecNumber>
    </recommendedName>
</protein>
<evidence type="ECO:0000256" key="1">
    <source>
        <dbReference type="ARBA" id="ARBA00004141"/>
    </source>
</evidence>
<keyword evidence="6 7" id="KW-0012">Acyltransferase</keyword>
<evidence type="ECO:0000256" key="6">
    <source>
        <dbReference type="ARBA" id="ARBA00023315"/>
    </source>
</evidence>
<dbReference type="PANTHER" id="PTHR12246">
    <property type="entry name" value="PALMITOYLTRANSFERASE ZDHHC16"/>
    <property type="match status" value="1"/>
</dbReference>
<evidence type="ECO:0000256" key="3">
    <source>
        <dbReference type="ARBA" id="ARBA00022692"/>
    </source>
</evidence>
<name>A0A9J6EF51_RHIMP</name>
<gene>
    <name evidence="9" type="ORF">HPB51_005039</name>
</gene>
<keyword evidence="4 7" id="KW-1133">Transmembrane helix</keyword>
<evidence type="ECO:0000256" key="4">
    <source>
        <dbReference type="ARBA" id="ARBA00022989"/>
    </source>
</evidence>
<comment type="similarity">
    <text evidence="7">Belongs to the DHHC palmitoyltransferase family.</text>
</comment>
<dbReference type="GO" id="GO:0019706">
    <property type="term" value="F:protein-cysteine S-palmitoyltransferase activity"/>
    <property type="evidence" value="ECO:0007669"/>
    <property type="project" value="UniProtKB-EC"/>
</dbReference>
<keyword evidence="10" id="KW-1185">Reference proteome</keyword>
<dbReference type="InterPro" id="IPR039859">
    <property type="entry name" value="PFA4/ZDH16/20/ERF2-like"/>
</dbReference>
<evidence type="ECO:0000256" key="7">
    <source>
        <dbReference type="RuleBase" id="RU079119"/>
    </source>
</evidence>
<reference evidence="9" key="2">
    <citation type="submission" date="2021-09" db="EMBL/GenBank/DDBJ databases">
        <authorList>
            <person name="Jia N."/>
            <person name="Wang J."/>
            <person name="Shi W."/>
            <person name="Du L."/>
            <person name="Sun Y."/>
            <person name="Zhan W."/>
            <person name="Jiang J."/>
            <person name="Wang Q."/>
            <person name="Zhang B."/>
            <person name="Ji P."/>
            <person name="Sakyi L.B."/>
            <person name="Cui X."/>
            <person name="Yuan T."/>
            <person name="Jiang B."/>
            <person name="Yang W."/>
            <person name="Lam T.T.-Y."/>
            <person name="Chang Q."/>
            <person name="Ding S."/>
            <person name="Wang X."/>
            <person name="Zhu J."/>
            <person name="Ruan X."/>
            <person name="Zhao L."/>
            <person name="Wei J."/>
            <person name="Que T."/>
            <person name="Du C."/>
            <person name="Cheng J."/>
            <person name="Dai P."/>
            <person name="Han X."/>
            <person name="Huang E."/>
            <person name="Gao Y."/>
            <person name="Liu J."/>
            <person name="Shao H."/>
            <person name="Ye R."/>
            <person name="Li L."/>
            <person name="Wei W."/>
            <person name="Wang X."/>
            <person name="Wang C."/>
            <person name="Huo Q."/>
            <person name="Li W."/>
            <person name="Guo W."/>
            <person name="Chen H."/>
            <person name="Chen S."/>
            <person name="Zhou L."/>
            <person name="Zhou L."/>
            <person name="Ni X."/>
            <person name="Tian J."/>
            <person name="Zhou Y."/>
            <person name="Sheng Y."/>
            <person name="Liu T."/>
            <person name="Pan Y."/>
            <person name="Xia L."/>
            <person name="Li J."/>
            <person name="Zhao F."/>
            <person name="Cao W."/>
        </authorList>
    </citation>
    <scope>NUCLEOTIDE SEQUENCE</scope>
    <source>
        <strain evidence="9">Rmic-2018</strain>
        <tissue evidence="9">Larvae</tissue>
    </source>
</reference>
<keyword evidence="2 7" id="KW-0808">Transferase</keyword>
<organism evidence="9 10">
    <name type="scientific">Rhipicephalus microplus</name>
    <name type="common">Cattle tick</name>
    <name type="synonym">Boophilus microplus</name>
    <dbReference type="NCBI Taxonomy" id="6941"/>
    <lineage>
        <taxon>Eukaryota</taxon>
        <taxon>Metazoa</taxon>
        <taxon>Ecdysozoa</taxon>
        <taxon>Arthropoda</taxon>
        <taxon>Chelicerata</taxon>
        <taxon>Arachnida</taxon>
        <taxon>Acari</taxon>
        <taxon>Parasitiformes</taxon>
        <taxon>Ixodida</taxon>
        <taxon>Ixodoidea</taxon>
        <taxon>Ixodidae</taxon>
        <taxon>Rhipicephalinae</taxon>
        <taxon>Rhipicephalus</taxon>
        <taxon>Boophilus</taxon>
    </lineage>
</organism>
<reference evidence="9" key="1">
    <citation type="journal article" date="2020" name="Cell">
        <title>Large-Scale Comparative Analyses of Tick Genomes Elucidate Their Genetic Diversity and Vector Capacities.</title>
        <authorList>
            <consortium name="Tick Genome and Microbiome Consortium (TIGMIC)"/>
            <person name="Jia N."/>
            <person name="Wang J."/>
            <person name="Shi W."/>
            <person name="Du L."/>
            <person name="Sun Y."/>
            <person name="Zhan W."/>
            <person name="Jiang J.F."/>
            <person name="Wang Q."/>
            <person name="Zhang B."/>
            <person name="Ji P."/>
            <person name="Bell-Sakyi L."/>
            <person name="Cui X.M."/>
            <person name="Yuan T.T."/>
            <person name="Jiang B.G."/>
            <person name="Yang W.F."/>
            <person name="Lam T.T."/>
            <person name="Chang Q.C."/>
            <person name="Ding S.J."/>
            <person name="Wang X.J."/>
            <person name="Zhu J.G."/>
            <person name="Ruan X.D."/>
            <person name="Zhao L."/>
            <person name="Wei J.T."/>
            <person name="Ye R.Z."/>
            <person name="Que T.C."/>
            <person name="Du C.H."/>
            <person name="Zhou Y.H."/>
            <person name="Cheng J.X."/>
            <person name="Dai P.F."/>
            <person name="Guo W.B."/>
            <person name="Han X.H."/>
            <person name="Huang E.J."/>
            <person name="Li L.F."/>
            <person name="Wei W."/>
            <person name="Gao Y.C."/>
            <person name="Liu J.Z."/>
            <person name="Shao H.Z."/>
            <person name="Wang X."/>
            <person name="Wang C.C."/>
            <person name="Yang T.C."/>
            <person name="Huo Q.B."/>
            <person name="Li W."/>
            <person name="Chen H.Y."/>
            <person name="Chen S.E."/>
            <person name="Zhou L.G."/>
            <person name="Ni X.B."/>
            <person name="Tian J.H."/>
            <person name="Sheng Y."/>
            <person name="Liu T."/>
            <person name="Pan Y.S."/>
            <person name="Xia L.Y."/>
            <person name="Li J."/>
            <person name="Zhao F."/>
            <person name="Cao W.C."/>
        </authorList>
    </citation>
    <scope>NUCLEOTIDE SEQUENCE</scope>
    <source>
        <strain evidence="9">Rmic-2018</strain>
    </source>
</reference>
<dbReference type="EC" id="2.3.1.225" evidence="7"/>